<accession>A0ABR2CMD5</accession>
<dbReference type="Proteomes" id="UP001472677">
    <property type="component" value="Unassembled WGS sequence"/>
</dbReference>
<reference evidence="1 2" key="1">
    <citation type="journal article" date="2024" name="G3 (Bethesda)">
        <title>Genome assembly of Hibiscus sabdariffa L. provides insights into metabolisms of medicinal natural products.</title>
        <authorList>
            <person name="Kim T."/>
        </authorList>
    </citation>
    <scope>NUCLEOTIDE SEQUENCE [LARGE SCALE GENOMIC DNA]</scope>
    <source>
        <strain evidence="1">TK-2024</strain>
        <tissue evidence="1">Old leaves</tissue>
    </source>
</reference>
<keyword evidence="2" id="KW-1185">Reference proteome</keyword>
<organism evidence="1 2">
    <name type="scientific">Hibiscus sabdariffa</name>
    <name type="common">roselle</name>
    <dbReference type="NCBI Taxonomy" id="183260"/>
    <lineage>
        <taxon>Eukaryota</taxon>
        <taxon>Viridiplantae</taxon>
        <taxon>Streptophyta</taxon>
        <taxon>Embryophyta</taxon>
        <taxon>Tracheophyta</taxon>
        <taxon>Spermatophyta</taxon>
        <taxon>Magnoliopsida</taxon>
        <taxon>eudicotyledons</taxon>
        <taxon>Gunneridae</taxon>
        <taxon>Pentapetalae</taxon>
        <taxon>rosids</taxon>
        <taxon>malvids</taxon>
        <taxon>Malvales</taxon>
        <taxon>Malvaceae</taxon>
        <taxon>Malvoideae</taxon>
        <taxon>Hibiscus</taxon>
    </lineage>
</organism>
<evidence type="ECO:0000313" key="1">
    <source>
        <dbReference type="EMBL" id="KAK8520810.1"/>
    </source>
</evidence>
<evidence type="ECO:0000313" key="2">
    <source>
        <dbReference type="Proteomes" id="UP001472677"/>
    </source>
</evidence>
<gene>
    <name evidence="1" type="ORF">V6N12_004737</name>
</gene>
<protein>
    <submittedName>
        <fullName evidence="1">Uncharacterized protein</fullName>
    </submittedName>
</protein>
<dbReference type="EMBL" id="JBBPBM010000048">
    <property type="protein sequence ID" value="KAK8520810.1"/>
    <property type="molecule type" value="Genomic_DNA"/>
</dbReference>
<name>A0ABR2CMD5_9ROSI</name>
<proteinExistence type="predicted"/>
<comment type="caution">
    <text evidence="1">The sequence shown here is derived from an EMBL/GenBank/DDBJ whole genome shotgun (WGS) entry which is preliminary data.</text>
</comment>
<sequence length="126" mass="14324">MALKMHVEVAQHASKDEAANVFITNVADKVACIVEESDKVVVSAIVNEVTHRREWCPCEAGMRRSCFWCNRKWVPELWPASFPRMLCIEPGCKQNPRKEKSKHSSPQLRQPLGAVVMMDGEETLMK</sequence>